<dbReference type="EMBL" id="CAJMXA010000968">
    <property type="protein sequence ID" value="CAE6447691.1"/>
    <property type="molecule type" value="Genomic_DNA"/>
</dbReference>
<dbReference type="AlphaFoldDB" id="A0A8H3B4A9"/>
<dbReference type="Pfam" id="PF10230">
    <property type="entry name" value="LIDHydrolase"/>
    <property type="match status" value="1"/>
</dbReference>
<feature type="domain" description="F-box" evidence="5">
    <location>
        <begin position="319"/>
        <end position="378"/>
    </location>
</feature>
<keyword evidence="3" id="KW-0551">Lipid droplet</keyword>
<name>A0A8H3B4A9_9AGAM</name>
<dbReference type="Proteomes" id="UP000663853">
    <property type="component" value="Unassembled WGS sequence"/>
</dbReference>
<comment type="similarity">
    <text evidence="2">Belongs to the AB hydrolase superfamily. LDAH family.</text>
</comment>
<dbReference type="GO" id="GO:0005811">
    <property type="term" value="C:lipid droplet"/>
    <property type="evidence" value="ECO:0007669"/>
    <property type="project" value="UniProtKB-SubCell"/>
</dbReference>
<organism evidence="6 7">
    <name type="scientific">Rhizoctonia solani</name>
    <dbReference type="NCBI Taxonomy" id="456999"/>
    <lineage>
        <taxon>Eukaryota</taxon>
        <taxon>Fungi</taxon>
        <taxon>Dikarya</taxon>
        <taxon>Basidiomycota</taxon>
        <taxon>Agaricomycotina</taxon>
        <taxon>Agaricomycetes</taxon>
        <taxon>Cantharellales</taxon>
        <taxon>Ceratobasidiaceae</taxon>
        <taxon>Rhizoctonia</taxon>
    </lineage>
</organism>
<dbReference type="SUPFAM" id="SSF53474">
    <property type="entry name" value="alpha/beta-Hydrolases"/>
    <property type="match status" value="1"/>
</dbReference>
<comment type="caution">
    <text evidence="6">The sequence shown here is derived from an EMBL/GenBank/DDBJ whole genome shotgun (WGS) entry which is preliminary data.</text>
</comment>
<dbReference type="Gene3D" id="3.40.50.1820">
    <property type="entry name" value="alpha/beta hydrolase"/>
    <property type="match status" value="1"/>
</dbReference>
<dbReference type="InterPro" id="IPR032675">
    <property type="entry name" value="LRR_dom_sf"/>
</dbReference>
<dbReference type="InterPro" id="IPR029058">
    <property type="entry name" value="AB_hydrolase_fold"/>
</dbReference>
<evidence type="ECO:0000259" key="5">
    <source>
        <dbReference type="Pfam" id="PF12937"/>
    </source>
</evidence>
<evidence type="ECO:0000256" key="4">
    <source>
        <dbReference type="ARBA" id="ARBA00022801"/>
    </source>
</evidence>
<dbReference type="GO" id="GO:0016298">
    <property type="term" value="F:lipase activity"/>
    <property type="evidence" value="ECO:0007669"/>
    <property type="project" value="InterPro"/>
</dbReference>
<dbReference type="InterPro" id="IPR001810">
    <property type="entry name" value="F-box_dom"/>
</dbReference>
<evidence type="ECO:0000256" key="1">
    <source>
        <dbReference type="ARBA" id="ARBA00004502"/>
    </source>
</evidence>
<dbReference type="InterPro" id="IPR019363">
    <property type="entry name" value="LDAH"/>
</dbReference>
<protein>
    <recommendedName>
        <fullName evidence="5">F-box domain-containing protein</fullName>
    </recommendedName>
</protein>
<accession>A0A8H3B4A9</accession>
<evidence type="ECO:0000313" key="6">
    <source>
        <dbReference type="EMBL" id="CAE6447691.1"/>
    </source>
</evidence>
<evidence type="ECO:0000313" key="7">
    <source>
        <dbReference type="Proteomes" id="UP000663853"/>
    </source>
</evidence>
<dbReference type="PANTHER" id="PTHR13390">
    <property type="entry name" value="LIPASE"/>
    <property type="match status" value="1"/>
</dbReference>
<dbReference type="Gene3D" id="3.80.10.10">
    <property type="entry name" value="Ribonuclease Inhibitor"/>
    <property type="match status" value="1"/>
</dbReference>
<gene>
    <name evidence="6" type="ORF">RDB_LOCUS45301</name>
</gene>
<dbReference type="Pfam" id="PF12937">
    <property type="entry name" value="F-box-like"/>
    <property type="match status" value="1"/>
</dbReference>
<reference evidence="6" key="1">
    <citation type="submission" date="2021-01" db="EMBL/GenBank/DDBJ databases">
        <authorList>
            <person name="Kaushik A."/>
        </authorList>
    </citation>
    <scope>NUCLEOTIDE SEQUENCE</scope>
    <source>
        <strain evidence="6">AG6-10EEA</strain>
    </source>
</reference>
<evidence type="ECO:0000256" key="2">
    <source>
        <dbReference type="ARBA" id="ARBA00008300"/>
    </source>
</evidence>
<evidence type="ECO:0000256" key="3">
    <source>
        <dbReference type="ARBA" id="ARBA00022677"/>
    </source>
</evidence>
<proteinExistence type="inferred from homology"/>
<comment type="subcellular location">
    <subcellularLocation>
        <location evidence="1">Lipid droplet</location>
    </subcellularLocation>
</comment>
<keyword evidence="4" id="KW-0378">Hydrolase</keyword>
<dbReference type="PANTHER" id="PTHR13390:SF0">
    <property type="entry name" value="LIPID DROPLET-ASSOCIATED HYDROLASE"/>
    <property type="match status" value="1"/>
</dbReference>
<dbReference type="GO" id="GO:0019915">
    <property type="term" value="P:lipid storage"/>
    <property type="evidence" value="ECO:0007669"/>
    <property type="project" value="InterPro"/>
</dbReference>
<sequence>MVPQDETQDVKTHYPVVFAHNSQSSSVTGLADAEWWPPLSQDGNTTPDALLLFIPGNPGLVEFYTEFLEHLHRAFNKAGTRLAILVRGHIGHAPSLPTENSAWTVGLDSQVTSAIELYDSARDSFGPNTKIILAGHSVGSWIVAQVMHARPNTASGAILLFPTVSNIASTPNGRKLSWLFHRPIPTIVSNLSRLLTFPPFSAIPYILPYLSKFSDYPPDQLGAIKALVTSPHVVYSALTMAHDEMQTIGSLGNAPSTVQATCERERSRIYACFAAKDEWVGDEVSGVMEMLDRHRVIVRDDDVPHAFCIITFSTSMQTINELPVEVLSRIFVLGEGVQRGPRAIGLPYVGFQDLVVQVCRHWKEVAISTPELWTYIFISRPPPHLHAQLYVSRSGTLPLHIDLDMRTPFIKPLHPLHESEQAERALQALDFIEKIGGTRDRWGSLIILSKALFTVISIYSFFTRTPTPALQFVSIKWKARSNITDDEEDLGHQEFLFSGTSLAHSPQRPQLRHVEFSGLPKYFMFDCHSPMVSNLTRFTFICSETMSLPSHEELSGVLSASPRLEHLSVDMRAARHHFAGLESGPASIASLQIRLPLLRSFLLNTSHLHQWSLHLLQIVDAPGVQYLNINTDHGFSKSTPNELCQYLAKGRVNEALQCHTTIIDNTPGSRPIFPHLKHLNVERMTQNTQDISLIFAAFPTVTHVTFGGFGALAFYEHVECLPNASHFTYIEDDTVDLPVILELPGCRASHGVISTFVWCTDLPEELCTYLGLEDGGIYHPGSDRHYRSPPGFPVDHLIVRQIAQEPLYLGDSDEEVLAALDDEDNDLGFDVDELIIMDEEGQEEWDSEDDVGDLE</sequence>